<reference evidence="1" key="1">
    <citation type="submission" date="2024-02" db="EMBL/GenBank/DDBJ databases">
        <authorList>
            <consortium name="ELIXIR-Norway"/>
            <consortium name="Elixir Norway"/>
        </authorList>
    </citation>
    <scope>NUCLEOTIDE SEQUENCE</scope>
</reference>
<gene>
    <name evidence="1" type="ORF">CSSPJE1EN1_LOCUS24056</name>
</gene>
<keyword evidence="2" id="KW-1185">Reference proteome</keyword>
<name>A0ABP0XLI1_9BRYO</name>
<sequence length="132" mass="14540">MRNSTSTSSIVNDTKYDLTLSETPGFGYPVVVKVLKPCSNNAELTSKDLGEASNVAKLKFDVDDLYRTWRVWYGGKSVLGLNTDDLIGHSKVEQEQGSGHVYCVEAMEKWSMSIKFVEEVDKNSGGQRDPGG</sequence>
<accession>A0ABP0XLI1</accession>
<organism evidence="1 2">
    <name type="scientific">Sphagnum jensenii</name>
    <dbReference type="NCBI Taxonomy" id="128206"/>
    <lineage>
        <taxon>Eukaryota</taxon>
        <taxon>Viridiplantae</taxon>
        <taxon>Streptophyta</taxon>
        <taxon>Embryophyta</taxon>
        <taxon>Bryophyta</taxon>
        <taxon>Sphagnophytina</taxon>
        <taxon>Sphagnopsida</taxon>
        <taxon>Sphagnales</taxon>
        <taxon>Sphagnaceae</taxon>
        <taxon>Sphagnum</taxon>
    </lineage>
</organism>
<dbReference type="Proteomes" id="UP001497444">
    <property type="component" value="Chromosome 9"/>
</dbReference>
<protein>
    <submittedName>
        <fullName evidence="1">Uncharacterized protein</fullName>
    </submittedName>
</protein>
<evidence type="ECO:0000313" key="1">
    <source>
        <dbReference type="EMBL" id="CAK9278578.1"/>
    </source>
</evidence>
<proteinExistence type="predicted"/>
<evidence type="ECO:0000313" key="2">
    <source>
        <dbReference type="Proteomes" id="UP001497444"/>
    </source>
</evidence>
<dbReference type="EMBL" id="OZ020104">
    <property type="protein sequence ID" value="CAK9278578.1"/>
    <property type="molecule type" value="Genomic_DNA"/>
</dbReference>